<sequence length="245" mass="29290">MFNDTTAIVYKFNSTAEYHVKFNGLSMEVEYVYKGKTLFKFIDELLDKENLGSFNRIIKNQKYQFLDGKILYKERICNYKIIKPLLAKPYYNNKFITMDLETRNVKGILVPYAIALFDGENSKTFYVTDYKDHNDMVISAIKSIMLRRYNGYKEYWHQFIFFYGIFLLNKKVSLADSIQPIINENRYVNTKFKFYDNEYKLEFRDSLLMVPVSLRKLAKAFDVEDKTIFPYNFFSEDTFFKNYAG</sequence>
<evidence type="ECO:0000256" key="7">
    <source>
        <dbReference type="ARBA" id="ARBA00022932"/>
    </source>
</evidence>
<reference evidence="11" key="1">
    <citation type="journal article" name="Sci. Rep.">
        <title>Comparative mitochondrial genome analysis reveals intron dynamics and gene rearrangements in two Trametes species.</title>
        <authorList>
            <person name="Chen C."/>
            <person name="Li Q."/>
            <person name="Fu R."/>
            <person name="Wang J."/>
            <person name="Deng G."/>
            <person name="Chen X."/>
            <person name="Lu D."/>
        </authorList>
    </citation>
    <scope>NUCLEOTIDE SEQUENCE</scope>
</reference>
<comment type="similarity">
    <text evidence="1">Belongs to the DNA polymerase type-B family.</text>
</comment>
<dbReference type="Pfam" id="PF03175">
    <property type="entry name" value="DNA_pol_B_2"/>
    <property type="match status" value="1"/>
</dbReference>
<dbReference type="InterPro" id="IPR012337">
    <property type="entry name" value="RNaseH-like_sf"/>
</dbReference>
<keyword evidence="7" id="KW-0239">DNA-directed DNA polymerase</keyword>
<keyword evidence="6" id="KW-0235">DNA replication</keyword>
<evidence type="ECO:0000256" key="9">
    <source>
        <dbReference type="ARBA" id="ARBA00049244"/>
    </source>
</evidence>
<dbReference type="Gene3D" id="3.30.420.10">
    <property type="entry name" value="Ribonuclease H-like superfamily/Ribonuclease H"/>
    <property type="match status" value="1"/>
</dbReference>
<keyword evidence="8" id="KW-0238">DNA-binding</keyword>
<evidence type="ECO:0000256" key="5">
    <source>
        <dbReference type="ARBA" id="ARBA00022695"/>
    </source>
</evidence>
<gene>
    <name evidence="11" type="primary">orf246</name>
</gene>
<evidence type="ECO:0000256" key="8">
    <source>
        <dbReference type="ARBA" id="ARBA00023125"/>
    </source>
</evidence>
<geneLocation type="mitochondrion" evidence="11"/>
<evidence type="ECO:0000256" key="4">
    <source>
        <dbReference type="ARBA" id="ARBA00022679"/>
    </source>
</evidence>
<keyword evidence="11" id="KW-0496">Mitochondrion</keyword>
<dbReference type="RefSeq" id="YP_010044428.1">
    <property type="nucleotide sequence ID" value="NC_054272.1"/>
</dbReference>
<protein>
    <recommendedName>
        <fullName evidence="3">Probable DNA polymerase</fullName>
        <ecNumber evidence="2">2.7.7.7</ecNumber>
    </recommendedName>
</protein>
<evidence type="ECO:0000256" key="1">
    <source>
        <dbReference type="ARBA" id="ARBA00005755"/>
    </source>
</evidence>
<dbReference type="SUPFAM" id="SSF53098">
    <property type="entry name" value="Ribonuclease H-like"/>
    <property type="match status" value="1"/>
</dbReference>
<keyword evidence="4" id="KW-0808">Transferase</keyword>
<dbReference type="GeneID" id="63653055"/>
<dbReference type="InterPro" id="IPR004868">
    <property type="entry name" value="DNA-dir_DNA_pol_B_mt/vir"/>
</dbReference>
<accession>A0A7S9A2F8</accession>
<dbReference type="GO" id="GO:0000166">
    <property type="term" value="F:nucleotide binding"/>
    <property type="evidence" value="ECO:0007669"/>
    <property type="project" value="InterPro"/>
</dbReference>
<organism evidence="11">
    <name type="scientific">Trametes coccinea</name>
    <name type="common">Orange bracket</name>
    <name type="synonym">Pycnoporus coccineus</name>
    <dbReference type="NCBI Taxonomy" id="158605"/>
    <lineage>
        <taxon>Eukaryota</taxon>
        <taxon>Fungi</taxon>
        <taxon>Dikarya</taxon>
        <taxon>Basidiomycota</taxon>
        <taxon>Agaricomycotina</taxon>
        <taxon>Agaricomycetes</taxon>
        <taxon>Polyporales</taxon>
        <taxon>Polyporaceae</taxon>
        <taxon>Trametes</taxon>
    </lineage>
</organism>
<dbReference type="InterPro" id="IPR036397">
    <property type="entry name" value="RNaseH_sf"/>
</dbReference>
<dbReference type="GO" id="GO:0003887">
    <property type="term" value="F:DNA-directed DNA polymerase activity"/>
    <property type="evidence" value="ECO:0007669"/>
    <property type="project" value="UniProtKB-KW"/>
</dbReference>
<name>A0A7S9A2F8_TRACO</name>
<feature type="domain" description="DNA-directed DNA polymerase family B mitochondria/virus" evidence="10">
    <location>
        <begin position="145"/>
        <end position="242"/>
    </location>
</feature>
<evidence type="ECO:0000256" key="2">
    <source>
        <dbReference type="ARBA" id="ARBA00012417"/>
    </source>
</evidence>
<evidence type="ECO:0000256" key="6">
    <source>
        <dbReference type="ARBA" id="ARBA00022705"/>
    </source>
</evidence>
<dbReference type="GO" id="GO:0006260">
    <property type="term" value="P:DNA replication"/>
    <property type="evidence" value="ECO:0007669"/>
    <property type="project" value="UniProtKB-KW"/>
</dbReference>
<proteinExistence type="inferred from homology"/>
<dbReference type="EC" id="2.7.7.7" evidence="2"/>
<dbReference type="AlphaFoldDB" id="A0A7S9A2F8"/>
<evidence type="ECO:0000259" key="10">
    <source>
        <dbReference type="Pfam" id="PF03175"/>
    </source>
</evidence>
<dbReference type="GO" id="GO:0003677">
    <property type="term" value="F:DNA binding"/>
    <property type="evidence" value="ECO:0007669"/>
    <property type="project" value="UniProtKB-KW"/>
</dbReference>
<dbReference type="EMBL" id="MT479166">
    <property type="protein sequence ID" value="QPF23669.1"/>
    <property type="molecule type" value="Genomic_DNA"/>
</dbReference>
<comment type="catalytic activity">
    <reaction evidence="9">
        <text>DNA(n) + a 2'-deoxyribonucleoside 5'-triphosphate = DNA(n+1) + diphosphate</text>
        <dbReference type="Rhea" id="RHEA:22508"/>
        <dbReference type="Rhea" id="RHEA-COMP:17339"/>
        <dbReference type="Rhea" id="RHEA-COMP:17340"/>
        <dbReference type="ChEBI" id="CHEBI:33019"/>
        <dbReference type="ChEBI" id="CHEBI:61560"/>
        <dbReference type="ChEBI" id="CHEBI:173112"/>
        <dbReference type="EC" id="2.7.7.7"/>
    </reaction>
</comment>
<keyword evidence="5" id="KW-0548">Nucleotidyltransferase</keyword>
<evidence type="ECO:0000313" key="11">
    <source>
        <dbReference type="EMBL" id="QPF23669.1"/>
    </source>
</evidence>
<evidence type="ECO:0000256" key="3">
    <source>
        <dbReference type="ARBA" id="ARBA00014385"/>
    </source>
</evidence>